<dbReference type="GO" id="GO:0005886">
    <property type="term" value="C:plasma membrane"/>
    <property type="evidence" value="ECO:0007669"/>
    <property type="project" value="TreeGrafter"/>
</dbReference>
<reference evidence="9 10" key="1">
    <citation type="journal article" date="2020" name="Biotechnol. Biofuels">
        <title>New insights from the biogas microbiome by comprehensive genome-resolved metagenomics of nearly 1600 species originating from multiple anaerobic digesters.</title>
        <authorList>
            <person name="Campanaro S."/>
            <person name="Treu L."/>
            <person name="Rodriguez-R L.M."/>
            <person name="Kovalovszki A."/>
            <person name="Ziels R.M."/>
            <person name="Maus I."/>
            <person name="Zhu X."/>
            <person name="Kougias P.G."/>
            <person name="Basile A."/>
            <person name="Luo G."/>
            <person name="Schluter A."/>
            <person name="Konstantinidis K.T."/>
            <person name="Angelidaki I."/>
        </authorList>
    </citation>
    <scope>NUCLEOTIDE SEQUENCE [LARGE SCALE GENOMIC DNA]</scope>
    <source>
        <strain evidence="9">AS27yjCOA_157</strain>
    </source>
</reference>
<evidence type="ECO:0000256" key="7">
    <source>
        <dbReference type="RuleBase" id="RU362091"/>
    </source>
</evidence>
<dbReference type="Proteomes" id="UP000544742">
    <property type="component" value="Unassembled WGS sequence"/>
</dbReference>
<proteinExistence type="inferred from homology"/>
<feature type="transmembrane region" description="Helical" evidence="8">
    <location>
        <begin position="342"/>
        <end position="359"/>
    </location>
</feature>
<keyword evidence="6 8" id="KW-0472">Membrane</keyword>
<evidence type="ECO:0000256" key="8">
    <source>
        <dbReference type="SAM" id="Phobius"/>
    </source>
</evidence>
<dbReference type="EMBL" id="JAAYUN010000003">
    <property type="protein sequence ID" value="NLJ21547.1"/>
    <property type="molecule type" value="Genomic_DNA"/>
</dbReference>
<dbReference type="Gene3D" id="1.20.1730.10">
    <property type="entry name" value="Sodium/glucose cotransporter"/>
    <property type="match status" value="1"/>
</dbReference>
<evidence type="ECO:0000256" key="4">
    <source>
        <dbReference type="ARBA" id="ARBA00022692"/>
    </source>
</evidence>
<dbReference type="CDD" id="cd10322">
    <property type="entry name" value="SLC5sbd"/>
    <property type="match status" value="1"/>
</dbReference>
<evidence type="ECO:0000256" key="6">
    <source>
        <dbReference type="ARBA" id="ARBA00023136"/>
    </source>
</evidence>
<feature type="transmembrane region" description="Helical" evidence="8">
    <location>
        <begin position="30"/>
        <end position="54"/>
    </location>
</feature>
<evidence type="ECO:0000256" key="3">
    <source>
        <dbReference type="ARBA" id="ARBA00022448"/>
    </source>
</evidence>
<feature type="transmembrane region" description="Helical" evidence="8">
    <location>
        <begin position="242"/>
        <end position="266"/>
    </location>
</feature>
<keyword evidence="5 8" id="KW-1133">Transmembrane helix</keyword>
<dbReference type="Pfam" id="PF00474">
    <property type="entry name" value="SSF"/>
    <property type="match status" value="1"/>
</dbReference>
<name>A0A7K4AEY6_METSH</name>
<gene>
    <name evidence="9" type="ORF">GX426_00345</name>
</gene>
<dbReference type="InterPro" id="IPR001734">
    <property type="entry name" value="Na/solute_symporter"/>
</dbReference>
<dbReference type="InterPro" id="IPR038377">
    <property type="entry name" value="Na/Glc_symporter_sf"/>
</dbReference>
<organism evidence="9 10">
    <name type="scientific">Methanothrix soehngenii</name>
    <name type="common">Methanosaeta concilii</name>
    <dbReference type="NCBI Taxonomy" id="2223"/>
    <lineage>
        <taxon>Archaea</taxon>
        <taxon>Methanobacteriati</taxon>
        <taxon>Methanobacteriota</taxon>
        <taxon>Stenosarchaea group</taxon>
        <taxon>Methanomicrobia</taxon>
        <taxon>Methanotrichales</taxon>
        <taxon>Methanotrichaceae</taxon>
        <taxon>Methanothrix</taxon>
    </lineage>
</organism>
<evidence type="ECO:0000256" key="1">
    <source>
        <dbReference type="ARBA" id="ARBA00004141"/>
    </source>
</evidence>
<keyword evidence="4 8" id="KW-0812">Transmembrane</keyword>
<feature type="transmembrane region" description="Helical" evidence="8">
    <location>
        <begin position="60"/>
        <end position="79"/>
    </location>
</feature>
<dbReference type="InterPro" id="IPR050277">
    <property type="entry name" value="Sodium:Solute_Symporter"/>
</dbReference>
<accession>A0A7K4AEY6</accession>
<comment type="similarity">
    <text evidence="2 7">Belongs to the sodium:solute symporter (SSF) (TC 2.A.21) family.</text>
</comment>
<feature type="transmembrane region" description="Helical" evidence="8">
    <location>
        <begin position="392"/>
        <end position="413"/>
    </location>
</feature>
<evidence type="ECO:0000313" key="9">
    <source>
        <dbReference type="EMBL" id="NLJ21547.1"/>
    </source>
</evidence>
<feature type="transmembrane region" description="Helical" evidence="8">
    <location>
        <begin position="203"/>
        <end position="221"/>
    </location>
</feature>
<dbReference type="PANTHER" id="PTHR48086">
    <property type="entry name" value="SODIUM/PROLINE SYMPORTER-RELATED"/>
    <property type="match status" value="1"/>
</dbReference>
<feature type="transmembrane region" description="Helical" evidence="8">
    <location>
        <begin position="365"/>
        <end position="385"/>
    </location>
</feature>
<sequence length="448" mass="47683">MLAIFIIGTWRHRLKGLVDFHLAGKNQGTIALTGTFCATIMGASTTIGMAGLGYSRGLPGSWWLLSGTIGMLLLSVLLAEKIRATGCSTLPQLVGSFWGERARAAASILIAISWIGVIAVQIIASGNILLAVFGGDISHYMVACTMVFVLYTAYGGKNSVIRTDMFQILIIIFGMIALFWQALKAAGPLPLIQLSFPTSAEMNCWEVISMILVVGSAYLIGPDMYSHIFSSRSSKGAKASAFISAVLLIPLAFLITSLGIFSRYLYPTITPEQAIPSLMAGLLSPAIVGLVAAALLAAFMSSADTCLMTATSILTFDIYGEVYRRVRSNADPNAIQDHMMKVSRIAVVAIGASALILAVSNPDIIKTLLIAYTVFTSGLLMPVLAGFYKDRLGLTCNGALSAIAGGGFIAIILGQSYPLLGMTASAVILFAASWLERWLARRQIKRIC</sequence>
<dbReference type="PROSITE" id="PS50283">
    <property type="entry name" value="NA_SOLUT_SYMP_3"/>
    <property type="match status" value="1"/>
</dbReference>
<feature type="transmembrane region" description="Helical" evidence="8">
    <location>
        <begin position="166"/>
        <end position="183"/>
    </location>
</feature>
<comment type="caution">
    <text evidence="9">The sequence shown here is derived from an EMBL/GenBank/DDBJ whole genome shotgun (WGS) entry which is preliminary data.</text>
</comment>
<keyword evidence="3" id="KW-0813">Transport</keyword>
<protein>
    <submittedName>
        <fullName evidence="9">Sodium:solute symporter family protein</fullName>
    </submittedName>
</protein>
<dbReference type="PANTHER" id="PTHR48086:SF7">
    <property type="entry name" value="SODIUM-SOLUTE SYMPORTER-RELATED"/>
    <property type="match status" value="1"/>
</dbReference>
<evidence type="ECO:0000256" key="2">
    <source>
        <dbReference type="ARBA" id="ARBA00006434"/>
    </source>
</evidence>
<feature type="transmembrane region" description="Helical" evidence="8">
    <location>
        <begin position="108"/>
        <end position="131"/>
    </location>
</feature>
<dbReference type="GO" id="GO:0022857">
    <property type="term" value="F:transmembrane transporter activity"/>
    <property type="evidence" value="ECO:0007669"/>
    <property type="project" value="InterPro"/>
</dbReference>
<comment type="subcellular location">
    <subcellularLocation>
        <location evidence="1">Membrane</location>
        <topology evidence="1">Multi-pass membrane protein</topology>
    </subcellularLocation>
</comment>
<feature type="transmembrane region" description="Helical" evidence="8">
    <location>
        <begin position="137"/>
        <end position="154"/>
    </location>
</feature>
<evidence type="ECO:0000256" key="5">
    <source>
        <dbReference type="ARBA" id="ARBA00022989"/>
    </source>
</evidence>
<feature type="transmembrane region" description="Helical" evidence="8">
    <location>
        <begin position="419"/>
        <end position="439"/>
    </location>
</feature>
<feature type="transmembrane region" description="Helical" evidence="8">
    <location>
        <begin position="278"/>
        <end position="299"/>
    </location>
</feature>
<evidence type="ECO:0000313" key="10">
    <source>
        <dbReference type="Proteomes" id="UP000544742"/>
    </source>
</evidence>
<dbReference type="AlphaFoldDB" id="A0A7K4AEY6"/>